<gene>
    <name evidence="2" type="ORF">NEZAVI_LOCUS12725</name>
</gene>
<keyword evidence="1" id="KW-0812">Transmembrane</keyword>
<name>A0A9P0MUU3_NEZVI</name>
<sequence length="107" mass="12629">MYSNFEDFTLIVIIKPHIRSKLSYFICFFYINVSALRPLSRMTKRRGSREDMPRSQIGLKQQTIRGHETQSVHCVIESRELCWLTCEASTQWQILAINYFSLSPLPR</sequence>
<keyword evidence="1" id="KW-1133">Transmembrane helix</keyword>
<feature type="transmembrane region" description="Helical" evidence="1">
    <location>
        <begin position="22"/>
        <end position="39"/>
    </location>
</feature>
<proteinExistence type="predicted"/>
<dbReference type="EMBL" id="OV725082">
    <property type="protein sequence ID" value="CAH1404291.1"/>
    <property type="molecule type" value="Genomic_DNA"/>
</dbReference>
<evidence type="ECO:0000256" key="1">
    <source>
        <dbReference type="SAM" id="Phobius"/>
    </source>
</evidence>
<organism evidence="2 3">
    <name type="scientific">Nezara viridula</name>
    <name type="common">Southern green stink bug</name>
    <name type="synonym">Cimex viridulus</name>
    <dbReference type="NCBI Taxonomy" id="85310"/>
    <lineage>
        <taxon>Eukaryota</taxon>
        <taxon>Metazoa</taxon>
        <taxon>Ecdysozoa</taxon>
        <taxon>Arthropoda</taxon>
        <taxon>Hexapoda</taxon>
        <taxon>Insecta</taxon>
        <taxon>Pterygota</taxon>
        <taxon>Neoptera</taxon>
        <taxon>Paraneoptera</taxon>
        <taxon>Hemiptera</taxon>
        <taxon>Heteroptera</taxon>
        <taxon>Panheteroptera</taxon>
        <taxon>Pentatomomorpha</taxon>
        <taxon>Pentatomoidea</taxon>
        <taxon>Pentatomidae</taxon>
        <taxon>Pentatominae</taxon>
        <taxon>Nezara</taxon>
    </lineage>
</organism>
<evidence type="ECO:0000313" key="3">
    <source>
        <dbReference type="Proteomes" id="UP001152798"/>
    </source>
</evidence>
<reference evidence="2" key="1">
    <citation type="submission" date="2022-01" db="EMBL/GenBank/DDBJ databases">
        <authorList>
            <person name="King R."/>
        </authorList>
    </citation>
    <scope>NUCLEOTIDE SEQUENCE</scope>
</reference>
<keyword evidence="1" id="KW-0472">Membrane</keyword>
<dbReference type="Proteomes" id="UP001152798">
    <property type="component" value="Chromosome 6"/>
</dbReference>
<accession>A0A9P0MUU3</accession>
<dbReference type="AlphaFoldDB" id="A0A9P0MUU3"/>
<keyword evidence="3" id="KW-1185">Reference proteome</keyword>
<protein>
    <submittedName>
        <fullName evidence="2">Uncharacterized protein</fullName>
    </submittedName>
</protein>
<evidence type="ECO:0000313" key="2">
    <source>
        <dbReference type="EMBL" id="CAH1404291.1"/>
    </source>
</evidence>